<accession>A0A975BZY9</accession>
<dbReference type="AlphaFoldDB" id="A0A975BZY9"/>
<keyword evidence="6" id="KW-0472">Membrane</keyword>
<feature type="domain" description="YetF C-terminal" evidence="7">
    <location>
        <begin position="90"/>
        <end position="155"/>
    </location>
</feature>
<comment type="similarity">
    <text evidence="2">Belongs to the UPF0702 family.</text>
</comment>
<sequence length="160" mass="17171">MIDALQGEGIGPACARAALSFIIAWALLKAGKKRFLKQGSPFDALLAIMTGAVLGRGVTEGGAFYPALAAAAVITLSHWGFASLAFHVPGMSRVIEGHPRTLMQNGRPDPVQMRRALVSEDDLREELRLRTGSDDLGWIDAAWQERSGRLSLRLKPGAPP</sequence>
<gene>
    <name evidence="8" type="ORF">IFJ75_13335</name>
</gene>
<dbReference type="PANTHER" id="PTHR34582">
    <property type="entry name" value="UPF0702 TRANSMEMBRANE PROTEIN YCAP"/>
    <property type="match status" value="1"/>
</dbReference>
<dbReference type="Proteomes" id="UP000663918">
    <property type="component" value="Chromosome"/>
</dbReference>
<dbReference type="GO" id="GO:0005886">
    <property type="term" value="C:plasma membrane"/>
    <property type="evidence" value="ECO:0007669"/>
    <property type="project" value="UniProtKB-SubCell"/>
</dbReference>
<evidence type="ECO:0000256" key="2">
    <source>
        <dbReference type="ARBA" id="ARBA00006448"/>
    </source>
</evidence>
<evidence type="ECO:0000256" key="3">
    <source>
        <dbReference type="ARBA" id="ARBA00022475"/>
    </source>
</evidence>
<reference evidence="8" key="1">
    <citation type="submission" date="2020-09" db="EMBL/GenBank/DDBJ databases">
        <title>Brevundimonas sp. LVF2 isolated from a puddle in Goettingen, Germany.</title>
        <authorList>
            <person name="Friedrich I."/>
            <person name="Klassen A."/>
            <person name="Hannes N."/>
            <person name="Schneider D."/>
            <person name="Hertel R."/>
            <person name="Daniel R."/>
        </authorList>
    </citation>
    <scope>NUCLEOTIDE SEQUENCE</scope>
    <source>
        <strain evidence="8">LVF2</strain>
    </source>
</reference>
<dbReference type="InterPro" id="IPR007353">
    <property type="entry name" value="DUF421"/>
</dbReference>
<keyword evidence="5" id="KW-1133">Transmembrane helix</keyword>
<dbReference type="InterPro" id="IPR023090">
    <property type="entry name" value="UPF0702_alpha/beta_dom_sf"/>
</dbReference>
<dbReference type="KEGG" id="bgoe:IFJ75_13335"/>
<protein>
    <recommendedName>
        <fullName evidence="7">YetF C-terminal domain-containing protein</fullName>
    </recommendedName>
</protein>
<dbReference type="Pfam" id="PF04239">
    <property type="entry name" value="DUF421"/>
    <property type="match status" value="1"/>
</dbReference>
<dbReference type="EMBL" id="CP062222">
    <property type="protein sequence ID" value="QTC90257.1"/>
    <property type="molecule type" value="Genomic_DNA"/>
</dbReference>
<keyword evidence="9" id="KW-1185">Reference proteome</keyword>
<evidence type="ECO:0000256" key="5">
    <source>
        <dbReference type="ARBA" id="ARBA00022989"/>
    </source>
</evidence>
<name>A0A975BZY9_9CAUL</name>
<keyword evidence="4" id="KW-0812">Transmembrane</keyword>
<evidence type="ECO:0000256" key="4">
    <source>
        <dbReference type="ARBA" id="ARBA00022692"/>
    </source>
</evidence>
<dbReference type="Gene3D" id="3.30.240.20">
    <property type="entry name" value="bsu07140 like domains"/>
    <property type="match status" value="1"/>
</dbReference>
<evidence type="ECO:0000256" key="6">
    <source>
        <dbReference type="ARBA" id="ARBA00023136"/>
    </source>
</evidence>
<evidence type="ECO:0000259" key="7">
    <source>
        <dbReference type="Pfam" id="PF04239"/>
    </source>
</evidence>
<comment type="subcellular location">
    <subcellularLocation>
        <location evidence="1">Cell membrane</location>
        <topology evidence="1">Multi-pass membrane protein</topology>
    </subcellularLocation>
</comment>
<organism evidence="8 9">
    <name type="scientific">Brevundimonas goettingensis</name>
    <dbReference type="NCBI Taxonomy" id="2774190"/>
    <lineage>
        <taxon>Bacteria</taxon>
        <taxon>Pseudomonadati</taxon>
        <taxon>Pseudomonadota</taxon>
        <taxon>Alphaproteobacteria</taxon>
        <taxon>Caulobacterales</taxon>
        <taxon>Caulobacteraceae</taxon>
        <taxon>Brevundimonas</taxon>
    </lineage>
</organism>
<evidence type="ECO:0000256" key="1">
    <source>
        <dbReference type="ARBA" id="ARBA00004651"/>
    </source>
</evidence>
<dbReference type="RefSeq" id="WP_207868679.1">
    <property type="nucleotide sequence ID" value="NZ_CP062222.1"/>
</dbReference>
<proteinExistence type="inferred from homology"/>
<dbReference type="PANTHER" id="PTHR34582:SF6">
    <property type="entry name" value="UPF0702 TRANSMEMBRANE PROTEIN YCAP"/>
    <property type="match status" value="1"/>
</dbReference>
<evidence type="ECO:0000313" key="8">
    <source>
        <dbReference type="EMBL" id="QTC90257.1"/>
    </source>
</evidence>
<evidence type="ECO:0000313" key="9">
    <source>
        <dbReference type="Proteomes" id="UP000663918"/>
    </source>
</evidence>
<keyword evidence="3" id="KW-1003">Cell membrane</keyword>